<feature type="domain" description="PAC" evidence="3">
    <location>
        <begin position="430"/>
        <end position="482"/>
    </location>
</feature>
<dbReference type="InterPro" id="IPR029787">
    <property type="entry name" value="Nucleotide_cyclase"/>
</dbReference>
<dbReference type="Pfam" id="PF17158">
    <property type="entry name" value="MASE4"/>
    <property type="match status" value="1"/>
</dbReference>
<keyword evidence="1" id="KW-1133">Transmembrane helix</keyword>
<feature type="transmembrane region" description="Helical" evidence="1">
    <location>
        <begin position="151"/>
        <end position="170"/>
    </location>
</feature>
<feature type="transmembrane region" description="Helical" evidence="1">
    <location>
        <begin position="190"/>
        <end position="210"/>
    </location>
</feature>
<dbReference type="PANTHER" id="PTHR46663">
    <property type="entry name" value="DIGUANYLATE CYCLASE DGCT-RELATED"/>
    <property type="match status" value="1"/>
</dbReference>
<comment type="caution">
    <text evidence="5">The sequence shown here is derived from an EMBL/GenBank/DDBJ whole genome shotgun (WGS) entry which is preliminary data.</text>
</comment>
<feature type="transmembrane region" description="Helical" evidence="1">
    <location>
        <begin position="295"/>
        <end position="316"/>
    </location>
</feature>
<dbReference type="SMART" id="SM00267">
    <property type="entry name" value="GGDEF"/>
    <property type="match status" value="1"/>
</dbReference>
<evidence type="ECO:0000313" key="5">
    <source>
        <dbReference type="EMBL" id="NHN29426.1"/>
    </source>
</evidence>
<feature type="transmembrane region" description="Helical" evidence="1">
    <location>
        <begin position="269"/>
        <end position="288"/>
    </location>
</feature>
<feature type="domain" description="GGDEF" evidence="4">
    <location>
        <begin position="514"/>
        <end position="644"/>
    </location>
</feature>
<dbReference type="InterPro" id="IPR000700">
    <property type="entry name" value="PAS-assoc_C"/>
</dbReference>
<dbReference type="PROSITE" id="PS50887">
    <property type="entry name" value="GGDEF"/>
    <property type="match status" value="1"/>
</dbReference>
<evidence type="ECO:0000256" key="1">
    <source>
        <dbReference type="SAM" id="Phobius"/>
    </source>
</evidence>
<organism evidence="5 6">
    <name type="scientific">Paenibacillus agricola</name>
    <dbReference type="NCBI Taxonomy" id="2716264"/>
    <lineage>
        <taxon>Bacteria</taxon>
        <taxon>Bacillati</taxon>
        <taxon>Bacillota</taxon>
        <taxon>Bacilli</taxon>
        <taxon>Bacillales</taxon>
        <taxon>Paenibacillaceae</taxon>
        <taxon>Paenibacillus</taxon>
    </lineage>
</organism>
<dbReference type="CDD" id="cd01949">
    <property type="entry name" value="GGDEF"/>
    <property type="match status" value="1"/>
</dbReference>
<dbReference type="SMART" id="SM00086">
    <property type="entry name" value="PAC"/>
    <property type="match status" value="1"/>
</dbReference>
<dbReference type="InterPro" id="IPR001610">
    <property type="entry name" value="PAC"/>
</dbReference>
<dbReference type="PROSITE" id="PS50113">
    <property type="entry name" value="PAC"/>
    <property type="match status" value="1"/>
</dbReference>
<sequence length="644" mass="72521">MKLGAFIVLMLLYPLFLRLIHISDLRVIPLLAPYALGMLSIVIMISGIYEFIRKKLRDKQEEETKRMATNKQTDAPMSITYSRSTYYQRAAATVMTFMMLLIVVVVFPYAQAPGATIQAFLPAFIAAVFFCEWITAYLMLSEFQVTRSPGLLILSSAYLFTGLITIPHLLTFPGVFSETGLFNAGTQTATWLWVFWHGGFPLLVFLYVFVDTKFKKVRLTSKQAKLGLWLTLGTVTLLVAGLTLLSLHADEVLPKVIQEDNFRIMITSGVGPVVWLLNLLALAGLAWFARGRTVVQLWLTVAVLASLLDVTLSLFSGSRYSIGWYATRMNSLLSATLVLGTLLYEIRILYYRIVQQERIFRTIFEFAAVGIARIDLTQRPLEANGAFQQMLGFEEKELQEQKLSGLTHPEDVQKEVRPFYELLDGKRTNYQVEKRYLHKDGSIVWGNSIVSLVRGVNDEPEFFIGMIEDITKRKEYEQKMKFQAFHDALTQLPNRLMFSERLNEATLHAKETNSRLAVLFIDLDGFKKVNDTLGHDAGDILLQGVAGRLLTCVKPEDTVARLGGDEFTMILTDLEDTNYAKEVAGAILDVLREPFELDGQQGTVGASIGISLYPYHGEDAQALMKHADLAMYKAKEGGKNQYVL</sequence>
<dbReference type="InterPro" id="IPR035965">
    <property type="entry name" value="PAS-like_dom_sf"/>
</dbReference>
<keyword evidence="1" id="KW-0472">Membrane</keyword>
<reference evidence="5" key="1">
    <citation type="submission" date="2020-03" db="EMBL/GenBank/DDBJ databases">
        <title>Draft sequencing of Paenibacilllus sp. S3N08.</title>
        <authorList>
            <person name="Kim D.-U."/>
        </authorList>
    </citation>
    <scope>NUCLEOTIDE SEQUENCE</scope>
    <source>
        <strain evidence="5">S3N08</strain>
    </source>
</reference>
<evidence type="ECO:0000259" key="2">
    <source>
        <dbReference type="PROSITE" id="PS50112"/>
    </source>
</evidence>
<evidence type="ECO:0000259" key="3">
    <source>
        <dbReference type="PROSITE" id="PS50113"/>
    </source>
</evidence>
<dbReference type="NCBIfam" id="TIGR00229">
    <property type="entry name" value="sensory_box"/>
    <property type="match status" value="1"/>
</dbReference>
<protein>
    <submittedName>
        <fullName evidence="5">Diguanylate cyclase</fullName>
    </submittedName>
</protein>
<dbReference type="InterPro" id="IPR033424">
    <property type="entry name" value="MASE4"/>
</dbReference>
<dbReference type="PROSITE" id="PS50112">
    <property type="entry name" value="PAS"/>
    <property type="match status" value="1"/>
</dbReference>
<dbReference type="CDD" id="cd00130">
    <property type="entry name" value="PAS"/>
    <property type="match status" value="1"/>
</dbReference>
<evidence type="ECO:0000259" key="4">
    <source>
        <dbReference type="PROSITE" id="PS50887"/>
    </source>
</evidence>
<dbReference type="Proteomes" id="UP001165962">
    <property type="component" value="Unassembled WGS sequence"/>
</dbReference>
<dbReference type="SUPFAM" id="SSF55073">
    <property type="entry name" value="Nucleotide cyclase"/>
    <property type="match status" value="1"/>
</dbReference>
<name>A0ABX0J5R0_9BACL</name>
<proteinExistence type="predicted"/>
<feature type="transmembrane region" description="Helical" evidence="1">
    <location>
        <begin position="322"/>
        <end position="344"/>
    </location>
</feature>
<dbReference type="RefSeq" id="WP_166147381.1">
    <property type="nucleotide sequence ID" value="NZ_JAAOIW010000002.1"/>
</dbReference>
<dbReference type="InterPro" id="IPR000160">
    <property type="entry name" value="GGDEF_dom"/>
</dbReference>
<dbReference type="Gene3D" id="3.30.70.270">
    <property type="match status" value="1"/>
</dbReference>
<dbReference type="PANTHER" id="PTHR46663:SF3">
    <property type="entry name" value="SLL0267 PROTEIN"/>
    <property type="match status" value="1"/>
</dbReference>
<dbReference type="SUPFAM" id="SSF55785">
    <property type="entry name" value="PYP-like sensor domain (PAS domain)"/>
    <property type="match status" value="1"/>
</dbReference>
<feature type="transmembrane region" description="Helical" evidence="1">
    <location>
        <begin position="116"/>
        <end position="139"/>
    </location>
</feature>
<dbReference type="Pfam" id="PF00990">
    <property type="entry name" value="GGDEF"/>
    <property type="match status" value="1"/>
</dbReference>
<accession>A0ABX0J5R0</accession>
<dbReference type="Pfam" id="PF08447">
    <property type="entry name" value="PAS_3"/>
    <property type="match status" value="1"/>
</dbReference>
<keyword evidence="6" id="KW-1185">Reference proteome</keyword>
<dbReference type="EMBL" id="JAAOIW010000002">
    <property type="protein sequence ID" value="NHN29426.1"/>
    <property type="molecule type" value="Genomic_DNA"/>
</dbReference>
<evidence type="ECO:0000313" key="6">
    <source>
        <dbReference type="Proteomes" id="UP001165962"/>
    </source>
</evidence>
<feature type="domain" description="PAS" evidence="2">
    <location>
        <begin position="356"/>
        <end position="426"/>
    </location>
</feature>
<dbReference type="SMART" id="SM00091">
    <property type="entry name" value="PAS"/>
    <property type="match status" value="1"/>
</dbReference>
<feature type="transmembrane region" description="Helical" evidence="1">
    <location>
        <begin position="226"/>
        <end position="249"/>
    </location>
</feature>
<dbReference type="InterPro" id="IPR052163">
    <property type="entry name" value="DGC-Regulatory_Protein"/>
</dbReference>
<gene>
    <name evidence="5" type="ORF">G9U52_06225</name>
</gene>
<dbReference type="Gene3D" id="3.30.450.20">
    <property type="entry name" value="PAS domain"/>
    <property type="match status" value="1"/>
</dbReference>
<keyword evidence="1" id="KW-0812">Transmembrane</keyword>
<feature type="transmembrane region" description="Helical" evidence="1">
    <location>
        <begin position="34"/>
        <end position="52"/>
    </location>
</feature>
<dbReference type="InterPro" id="IPR013655">
    <property type="entry name" value="PAS_fold_3"/>
</dbReference>
<feature type="transmembrane region" description="Helical" evidence="1">
    <location>
        <begin position="90"/>
        <end position="110"/>
    </location>
</feature>
<dbReference type="NCBIfam" id="TIGR00254">
    <property type="entry name" value="GGDEF"/>
    <property type="match status" value="1"/>
</dbReference>
<dbReference type="InterPro" id="IPR043128">
    <property type="entry name" value="Rev_trsase/Diguanyl_cyclase"/>
</dbReference>
<dbReference type="InterPro" id="IPR000014">
    <property type="entry name" value="PAS"/>
</dbReference>